<comment type="caution">
    <text evidence="7">Lacks conserved residue(s) required for the propagation of feature annotation.</text>
</comment>
<evidence type="ECO:0000256" key="1">
    <source>
        <dbReference type="ARBA" id="ARBA00022536"/>
    </source>
</evidence>
<proteinExistence type="predicted"/>
<evidence type="ECO:0000256" key="4">
    <source>
        <dbReference type="ARBA" id="ARBA00022837"/>
    </source>
</evidence>
<dbReference type="PANTHER" id="PTHR24039:SF28">
    <property type="entry name" value="EGF-LIKE DOMAIN-CONTAINING PROTEIN"/>
    <property type="match status" value="1"/>
</dbReference>
<protein>
    <submittedName>
        <fullName evidence="13">Uncharacterized protein LOC102808093</fullName>
    </submittedName>
</protein>
<dbReference type="InterPro" id="IPR000742">
    <property type="entry name" value="EGF"/>
</dbReference>
<keyword evidence="2" id="KW-0732">Signal</keyword>
<dbReference type="SUPFAM" id="SSF82671">
    <property type="entry name" value="SEA domain"/>
    <property type="match status" value="1"/>
</dbReference>
<feature type="non-terminal residue" evidence="13">
    <location>
        <position position="1"/>
    </location>
</feature>
<organism evidence="12 13">
    <name type="scientific">Saccoglossus kowalevskii</name>
    <name type="common">Acorn worm</name>
    <dbReference type="NCBI Taxonomy" id="10224"/>
    <lineage>
        <taxon>Eukaryota</taxon>
        <taxon>Metazoa</taxon>
        <taxon>Hemichordata</taxon>
        <taxon>Enteropneusta</taxon>
        <taxon>Harrimaniidae</taxon>
        <taxon>Saccoglossus</taxon>
    </lineage>
</organism>
<evidence type="ECO:0000256" key="6">
    <source>
        <dbReference type="ARBA" id="ARBA00023180"/>
    </source>
</evidence>
<dbReference type="Pfam" id="PF12947">
    <property type="entry name" value="EGF_3"/>
    <property type="match status" value="1"/>
</dbReference>
<dbReference type="PROSITE" id="PS50024">
    <property type="entry name" value="SEA"/>
    <property type="match status" value="1"/>
</dbReference>
<keyword evidence="9" id="KW-1133">Transmembrane helix</keyword>
<evidence type="ECO:0000256" key="5">
    <source>
        <dbReference type="ARBA" id="ARBA00023157"/>
    </source>
</evidence>
<keyword evidence="4" id="KW-0106">Calcium</keyword>
<feature type="domain" description="SEA" evidence="10">
    <location>
        <begin position="89"/>
        <end position="212"/>
    </location>
</feature>
<dbReference type="Pfam" id="PF07645">
    <property type="entry name" value="EGF_CA"/>
    <property type="match status" value="1"/>
</dbReference>
<dbReference type="InterPro" id="IPR001881">
    <property type="entry name" value="EGF-like_Ca-bd_dom"/>
</dbReference>
<evidence type="ECO:0000256" key="2">
    <source>
        <dbReference type="ARBA" id="ARBA00022729"/>
    </source>
</evidence>
<evidence type="ECO:0000256" key="8">
    <source>
        <dbReference type="SAM" id="MobiDB-lite"/>
    </source>
</evidence>
<dbReference type="InterPro" id="IPR024731">
    <property type="entry name" value="NELL2-like_EGF"/>
</dbReference>
<dbReference type="InterPro" id="IPR000082">
    <property type="entry name" value="SEA_dom"/>
</dbReference>
<dbReference type="Pfam" id="PF01390">
    <property type="entry name" value="SEA"/>
    <property type="match status" value="1"/>
</dbReference>
<feature type="domain" description="EGF-like" evidence="11">
    <location>
        <begin position="46"/>
        <end position="88"/>
    </location>
</feature>
<dbReference type="SUPFAM" id="SSF57184">
    <property type="entry name" value="Growth factor receptor domain"/>
    <property type="match status" value="1"/>
</dbReference>
<dbReference type="InterPro" id="IPR018097">
    <property type="entry name" value="EGF_Ca-bd_CS"/>
</dbReference>
<dbReference type="Proteomes" id="UP000694865">
    <property type="component" value="Unplaced"/>
</dbReference>
<dbReference type="SMART" id="SM00181">
    <property type="entry name" value="EGF"/>
    <property type="match status" value="3"/>
</dbReference>
<keyword evidence="5" id="KW-1015">Disulfide bond</keyword>
<keyword evidence="6" id="KW-0325">Glycoprotein</keyword>
<gene>
    <name evidence="13" type="primary">LOC102808093</name>
</gene>
<dbReference type="InterPro" id="IPR036364">
    <property type="entry name" value="SEA_dom_sf"/>
</dbReference>
<feature type="domain" description="EGF-like" evidence="11">
    <location>
        <begin position="204"/>
        <end position="244"/>
    </location>
</feature>
<dbReference type="Gene3D" id="2.10.25.10">
    <property type="entry name" value="Laminin"/>
    <property type="match status" value="3"/>
</dbReference>
<evidence type="ECO:0000256" key="7">
    <source>
        <dbReference type="PROSITE-ProRule" id="PRU00076"/>
    </source>
</evidence>
<sequence length="456" mass="50990">VNICMDNLDDCDVNADCTYLGGDSYTCECRDGFEDIGSGLIGECEDIDECFNMTICDDVTKQCVNTNGSFYCECRPGFHYNTIDDTCEESQKVQGEFIIVNEEYKENYANPNSIEYKQFEEQFKTAMNGIYKNSETTKYTYQETELLELLKGSVKPVYTLVFNDDANIDTLALEALLFESLDDGMLDTGIDMWQIPPFTISYTDFDACDYDELNDCSDNANCHTLSDGKFNCSCKNGFEDLNTAYPGRYCEALTTTTTESPVEKLPQDDTDAMQIVLGVLVAVLLLAIILIAVFAVYQYCQRRSEKQSYNAAGHLTAIQPNDYVIDSLNDGGGWDDFGLGSFDVDGRLTRSYSGSTGSLNTADERHIAAVIEHAPDLNEHMDRRFSVTPRPSYDLHESTFGTPRIDESDIQPDVEGSDSSAPSISFRRPPLRPDLSGIPEERITLPRPRPIHVYGK</sequence>
<keyword evidence="12" id="KW-1185">Reference proteome</keyword>
<name>A0ABM0M8G1_SACKO</name>
<evidence type="ECO:0000256" key="3">
    <source>
        <dbReference type="ARBA" id="ARBA00022737"/>
    </source>
</evidence>
<evidence type="ECO:0000256" key="9">
    <source>
        <dbReference type="SAM" id="Phobius"/>
    </source>
</evidence>
<evidence type="ECO:0000313" key="12">
    <source>
        <dbReference type="Proteomes" id="UP000694865"/>
    </source>
</evidence>
<dbReference type="CDD" id="cd00054">
    <property type="entry name" value="EGF_CA"/>
    <property type="match status" value="1"/>
</dbReference>
<dbReference type="InterPro" id="IPR000152">
    <property type="entry name" value="EGF-type_Asp/Asn_hydroxyl_site"/>
</dbReference>
<keyword evidence="9" id="KW-0472">Membrane</keyword>
<dbReference type="PROSITE" id="PS50026">
    <property type="entry name" value="EGF_3"/>
    <property type="match status" value="2"/>
</dbReference>
<keyword evidence="9" id="KW-0812">Transmembrane</keyword>
<dbReference type="PROSITE" id="PS00010">
    <property type="entry name" value="ASX_HYDROXYL"/>
    <property type="match status" value="1"/>
</dbReference>
<keyword evidence="1 7" id="KW-0245">EGF-like domain</keyword>
<dbReference type="Gene3D" id="3.30.70.960">
    <property type="entry name" value="SEA domain"/>
    <property type="match status" value="1"/>
</dbReference>
<dbReference type="RefSeq" id="XP_006816302.1">
    <property type="nucleotide sequence ID" value="XM_006816239.1"/>
</dbReference>
<dbReference type="InterPro" id="IPR009030">
    <property type="entry name" value="Growth_fac_rcpt_cys_sf"/>
</dbReference>
<dbReference type="PROSITE" id="PS01187">
    <property type="entry name" value="EGF_CA"/>
    <property type="match status" value="1"/>
</dbReference>
<dbReference type="InterPro" id="IPR049883">
    <property type="entry name" value="NOTCH1_EGF-like"/>
</dbReference>
<reference evidence="13" key="1">
    <citation type="submission" date="2025-08" db="UniProtKB">
        <authorList>
            <consortium name="RefSeq"/>
        </authorList>
    </citation>
    <scope>IDENTIFICATION</scope>
    <source>
        <tissue evidence="13">Testes</tissue>
    </source>
</reference>
<dbReference type="SMART" id="SM00179">
    <property type="entry name" value="EGF_CA"/>
    <property type="match status" value="3"/>
</dbReference>
<feature type="non-terminal residue" evidence="13">
    <location>
        <position position="456"/>
    </location>
</feature>
<evidence type="ECO:0000313" key="13">
    <source>
        <dbReference type="RefSeq" id="XP_006816302.1"/>
    </source>
</evidence>
<keyword evidence="3" id="KW-0677">Repeat</keyword>
<dbReference type="PANTHER" id="PTHR24039">
    <property type="entry name" value="FIBRILLIN-RELATED"/>
    <property type="match status" value="1"/>
</dbReference>
<dbReference type="GeneID" id="102808093"/>
<feature type="transmembrane region" description="Helical" evidence="9">
    <location>
        <begin position="275"/>
        <end position="297"/>
    </location>
</feature>
<evidence type="ECO:0000259" key="10">
    <source>
        <dbReference type="PROSITE" id="PS50024"/>
    </source>
</evidence>
<accession>A0ABM0M8G1</accession>
<dbReference type="PROSITE" id="PS01186">
    <property type="entry name" value="EGF_2"/>
    <property type="match status" value="1"/>
</dbReference>
<evidence type="ECO:0000259" key="11">
    <source>
        <dbReference type="PROSITE" id="PS50026"/>
    </source>
</evidence>
<feature type="region of interest" description="Disordered" evidence="8">
    <location>
        <begin position="388"/>
        <end position="456"/>
    </location>
</feature>